<dbReference type="InterPro" id="IPR043502">
    <property type="entry name" value="DNA/RNA_pol_sf"/>
</dbReference>
<dbReference type="InterPro" id="IPR001969">
    <property type="entry name" value="Aspartic_peptidase_AS"/>
</dbReference>
<gene>
    <name evidence="10" type="ORF">C0J50_11435</name>
</gene>
<dbReference type="Proteomes" id="UP001205998">
    <property type="component" value="Unassembled WGS sequence"/>
</dbReference>
<reference evidence="10" key="1">
    <citation type="submission" date="2018-07" db="EMBL/GenBank/DDBJ databases">
        <title>Comparative genomics of catfishes provides insights into carnivory and benthic adaptation.</title>
        <authorList>
            <person name="Zhang Y."/>
            <person name="Wang D."/>
            <person name="Peng Z."/>
            <person name="Zheng S."/>
            <person name="Shao F."/>
            <person name="Tao W."/>
        </authorList>
    </citation>
    <scope>NUCLEOTIDE SEQUENCE</scope>
    <source>
        <strain evidence="10">Chongqing</strain>
    </source>
</reference>
<dbReference type="Pfam" id="PF17917">
    <property type="entry name" value="RT_RNaseH"/>
    <property type="match status" value="1"/>
</dbReference>
<name>A0AAD5FDS6_SILAS</name>
<dbReference type="PANTHER" id="PTHR37984:SF5">
    <property type="entry name" value="PROTEIN NYNRIN-LIKE"/>
    <property type="match status" value="1"/>
</dbReference>
<protein>
    <recommendedName>
        <fullName evidence="9">Reverse transcriptase domain-containing protein</fullName>
    </recommendedName>
</protein>
<keyword evidence="7" id="KW-0695">RNA-directed DNA polymerase</keyword>
<evidence type="ECO:0000256" key="2">
    <source>
        <dbReference type="ARBA" id="ARBA00022679"/>
    </source>
</evidence>
<keyword evidence="11" id="KW-1185">Reference proteome</keyword>
<keyword evidence="6" id="KW-0378">Hydrolase</keyword>
<evidence type="ECO:0000256" key="7">
    <source>
        <dbReference type="ARBA" id="ARBA00022918"/>
    </source>
</evidence>
<feature type="region of interest" description="Disordered" evidence="8">
    <location>
        <begin position="1120"/>
        <end position="1160"/>
    </location>
</feature>
<dbReference type="Gene3D" id="3.10.10.10">
    <property type="entry name" value="HIV Type 1 Reverse Transcriptase, subunit A, domain 1"/>
    <property type="match status" value="1"/>
</dbReference>
<evidence type="ECO:0000256" key="4">
    <source>
        <dbReference type="ARBA" id="ARBA00022722"/>
    </source>
</evidence>
<dbReference type="PANTHER" id="PTHR37984">
    <property type="entry name" value="PROTEIN CBG26694"/>
    <property type="match status" value="1"/>
</dbReference>
<feature type="compositionally biased region" description="Basic and acidic residues" evidence="8">
    <location>
        <begin position="1133"/>
        <end position="1150"/>
    </location>
</feature>
<keyword evidence="4" id="KW-0540">Nuclease</keyword>
<dbReference type="GO" id="GO:0004519">
    <property type="term" value="F:endonuclease activity"/>
    <property type="evidence" value="ECO:0007669"/>
    <property type="project" value="UniProtKB-KW"/>
</dbReference>
<feature type="domain" description="Reverse transcriptase" evidence="9">
    <location>
        <begin position="654"/>
        <end position="833"/>
    </location>
</feature>
<dbReference type="InterPro" id="IPR021109">
    <property type="entry name" value="Peptidase_aspartic_dom_sf"/>
</dbReference>
<dbReference type="GO" id="GO:0003964">
    <property type="term" value="F:RNA-directed DNA polymerase activity"/>
    <property type="evidence" value="ECO:0007669"/>
    <property type="project" value="UniProtKB-KW"/>
</dbReference>
<dbReference type="GO" id="GO:0006508">
    <property type="term" value="P:proteolysis"/>
    <property type="evidence" value="ECO:0007669"/>
    <property type="project" value="InterPro"/>
</dbReference>
<evidence type="ECO:0000256" key="6">
    <source>
        <dbReference type="ARBA" id="ARBA00022801"/>
    </source>
</evidence>
<dbReference type="InterPro" id="IPR043128">
    <property type="entry name" value="Rev_trsase/Diguanyl_cyclase"/>
</dbReference>
<evidence type="ECO:0000256" key="5">
    <source>
        <dbReference type="ARBA" id="ARBA00022759"/>
    </source>
</evidence>
<dbReference type="AlphaFoldDB" id="A0AAD5FDS6"/>
<feature type="region of interest" description="Disordered" evidence="8">
    <location>
        <begin position="291"/>
        <end position="332"/>
    </location>
</feature>
<dbReference type="GO" id="GO:0004190">
    <property type="term" value="F:aspartic-type endopeptidase activity"/>
    <property type="evidence" value="ECO:0007669"/>
    <property type="project" value="InterPro"/>
</dbReference>
<accession>A0AAD5FDS6</accession>
<evidence type="ECO:0000313" key="11">
    <source>
        <dbReference type="Proteomes" id="UP001205998"/>
    </source>
</evidence>
<organism evidence="10 11">
    <name type="scientific">Silurus asotus</name>
    <name type="common">Amur catfish</name>
    <name type="synonym">Parasilurus asotus</name>
    <dbReference type="NCBI Taxonomy" id="30991"/>
    <lineage>
        <taxon>Eukaryota</taxon>
        <taxon>Metazoa</taxon>
        <taxon>Chordata</taxon>
        <taxon>Craniata</taxon>
        <taxon>Vertebrata</taxon>
        <taxon>Euteleostomi</taxon>
        <taxon>Actinopterygii</taxon>
        <taxon>Neopterygii</taxon>
        <taxon>Teleostei</taxon>
        <taxon>Ostariophysi</taxon>
        <taxon>Siluriformes</taxon>
        <taxon>Siluridae</taxon>
        <taxon>Silurus</taxon>
    </lineage>
</organism>
<evidence type="ECO:0000256" key="8">
    <source>
        <dbReference type="SAM" id="MobiDB-lite"/>
    </source>
</evidence>
<evidence type="ECO:0000256" key="3">
    <source>
        <dbReference type="ARBA" id="ARBA00022695"/>
    </source>
</evidence>
<feature type="compositionally biased region" description="Polar residues" evidence="8">
    <location>
        <begin position="303"/>
        <end position="314"/>
    </location>
</feature>
<dbReference type="SUPFAM" id="SSF50630">
    <property type="entry name" value="Acid proteases"/>
    <property type="match status" value="1"/>
</dbReference>
<keyword evidence="5" id="KW-0255">Endonuclease</keyword>
<keyword evidence="2" id="KW-0808">Transferase</keyword>
<evidence type="ECO:0000256" key="1">
    <source>
        <dbReference type="ARBA" id="ARBA00010879"/>
    </source>
</evidence>
<dbReference type="InterPro" id="IPR000477">
    <property type="entry name" value="RT_dom"/>
</dbReference>
<dbReference type="CDD" id="cd01647">
    <property type="entry name" value="RT_LTR"/>
    <property type="match status" value="1"/>
</dbReference>
<proteinExistence type="inferred from homology"/>
<sequence>MADQIRKGLVWDIRKSLLNLSSVELFQVAKSIGPIPGKDISELDVEDQEGCLEYINAFMYSTHLLESEDRGMAKLLVLQGTVEAVILEHGATTPGHGISEKVVSLQDLSYLQRREFKIQGGQIGDYASDITYASVCRQIDDGVKENFSEAELVRGILRAIKAGNFKEMIMNKEDMTVEELKRFLQSHLGNKSSTELFQELMCAKQMETETPQQFLYRAIGLKQKILFAVKQSNTDVRYSPATIQDVFLHTVYQGLGHRYKDVRSELKPLLADHNITDEAIVRNVMKITNDENERARRLGQITRPKQSNASSAQLESEPDRVKEPPQKIKNDPIVQLTARIDALTSMVDAMRQSTLRHNLNTPVNALQETTPHSEEQNSEVAPDQTLCEKDRYQQIDSPSSPGTKKETIVKLIGKKALARCKFNGLAVTALLDTGAQVNMIDRIWKDKYLPTVDVKPLVELMGMTEQLEVYAINGDLIPFDGAIAVSSEEAKNLVSFVQTPEHSGQWGRLRVNRDSVLIPAGQVAWVKCRVPPKMNQSGTIALFEPDVDNVQLEQLDMGEGLLEIQSSYVSFPVGNHSTCDITLPRNSILGYVHPIETVLESDMSNETKTSGKVHGASVAAVEENSTPWHPPVDLSHLNEDQQAVEVKDYIQDLLSKGWIVKSKSPYSAPVVCVRKKDGSLRLCVDYRLLNKKTVPDRHPLQRIQDLIDTLGGYSWFSILDQGKAFHQGFIAEGSRHMTAFITPWGLYEWVRIPFGLSNAPAAFQRSMEGMLDDLRDECCAPYLDDVLCYARSFEEHVGVIRKVLQTLRCHGVKLRPEKCELFRQEVRYVGRLVSANGVRIDPHDLEAVIALKSQRPQTVGEGYLLHSGKLEFLALKWAVCEKFRDYLFYAPHFTIFTDNNPLTYVMSTAKLNAVGHQWVGELADFRFDIKHRPGKANIDADTLSRLPLDMGKYVAECTEDLPLEVIRAIWDGTHAARKKDVAWIAALNMAHANMDHESSSAPLLPPVSKDELAKAQRDDPMIFRIMEMKETDEVPDEDSRRSVRGPARKLLREWSKLSLEDGCQMGIGTWPEENSLFFQQKQVADNPVNKVSPENGSKKGTHILHRNLLLLVNDLPVETPLDPGKPVKRKQNSQRDSETQGKELVYHAGEEVDSDESDTGERWLRIPASWTEPRRENTYLPSPKPNQENLQGLFNLLTRPFARACNIIIKGCITLACQKWELKG</sequence>
<dbReference type="Gene3D" id="3.30.70.270">
    <property type="match status" value="1"/>
</dbReference>
<dbReference type="SUPFAM" id="SSF56672">
    <property type="entry name" value="DNA/RNA polymerases"/>
    <property type="match status" value="1"/>
</dbReference>
<dbReference type="Pfam" id="PF00078">
    <property type="entry name" value="RVT_1"/>
    <property type="match status" value="1"/>
</dbReference>
<comment type="similarity">
    <text evidence="1">Belongs to the beta type-B retroviral polymerase family. HERV class-II K(HML-2) pol subfamily.</text>
</comment>
<keyword evidence="3" id="KW-0548">Nucleotidyltransferase</keyword>
<evidence type="ECO:0000259" key="9">
    <source>
        <dbReference type="PROSITE" id="PS50878"/>
    </source>
</evidence>
<evidence type="ECO:0000313" key="10">
    <source>
        <dbReference type="EMBL" id="KAI5613075.1"/>
    </source>
</evidence>
<dbReference type="PROSITE" id="PS50878">
    <property type="entry name" value="RT_POL"/>
    <property type="match status" value="1"/>
</dbReference>
<dbReference type="PROSITE" id="PS00141">
    <property type="entry name" value="ASP_PROTEASE"/>
    <property type="match status" value="1"/>
</dbReference>
<dbReference type="InterPro" id="IPR050951">
    <property type="entry name" value="Retrovirus_Pol_polyprotein"/>
</dbReference>
<feature type="compositionally biased region" description="Basic and acidic residues" evidence="8">
    <location>
        <begin position="317"/>
        <end position="330"/>
    </location>
</feature>
<dbReference type="EMBL" id="MU563244">
    <property type="protein sequence ID" value="KAI5613075.1"/>
    <property type="molecule type" value="Genomic_DNA"/>
</dbReference>
<comment type="caution">
    <text evidence="10">The sequence shown here is derived from an EMBL/GenBank/DDBJ whole genome shotgun (WGS) entry which is preliminary data.</text>
</comment>
<dbReference type="InterPro" id="IPR041373">
    <property type="entry name" value="RT_RNaseH"/>
</dbReference>